<reference evidence="2" key="1">
    <citation type="journal article" date="2021" name="Proc. Natl. Acad. Sci. U.S.A.">
        <title>Three genomes in the algal genus Volvox reveal the fate of a haploid sex-determining region after a transition to homothallism.</title>
        <authorList>
            <person name="Yamamoto K."/>
            <person name="Hamaji T."/>
            <person name="Kawai-Toyooka H."/>
            <person name="Matsuzaki R."/>
            <person name="Takahashi F."/>
            <person name="Nishimura Y."/>
            <person name="Kawachi M."/>
            <person name="Noguchi H."/>
            <person name="Minakuchi Y."/>
            <person name="Umen J.G."/>
            <person name="Toyoda A."/>
            <person name="Nozaki H."/>
        </authorList>
    </citation>
    <scope>NUCLEOTIDE SEQUENCE</scope>
    <source>
        <strain evidence="2">NIES-3785</strain>
    </source>
</reference>
<sequence>ALLLNFVPSRLTMISWPFQGGGYEVMLPRHGADRNPIRVAATATDTAAATDGGGSGGGGGPRNDRSFLSVEAEEFRLTGWLDPASGEWCMERHCINVPYALMYKGYSDAYGCWGTYTVQQEPGAAAAAAGLPGAHATAAMTSPTTATTASTIGPAGSSSIRRLRLFRLFRDPSLEPPKDLLKLLAAMQVRVRVNVMTLEAESGRVYVHVPHTVVI</sequence>
<evidence type="ECO:0000313" key="3">
    <source>
        <dbReference type="Proteomes" id="UP000722791"/>
    </source>
</evidence>
<accession>A0A8J4GVJ2</accession>
<comment type="caution">
    <text evidence="2">The sequence shown here is derived from an EMBL/GenBank/DDBJ whole genome shotgun (WGS) entry which is preliminary data.</text>
</comment>
<feature type="non-terminal residue" evidence="2">
    <location>
        <position position="215"/>
    </location>
</feature>
<evidence type="ECO:0000313" key="2">
    <source>
        <dbReference type="EMBL" id="GIM14736.1"/>
    </source>
</evidence>
<feature type="compositionally biased region" description="Gly residues" evidence="1">
    <location>
        <begin position="51"/>
        <end position="61"/>
    </location>
</feature>
<dbReference type="EMBL" id="BNCQ01000059">
    <property type="protein sequence ID" value="GIM14736.1"/>
    <property type="molecule type" value="Genomic_DNA"/>
</dbReference>
<name>A0A8J4GVJ2_9CHLO</name>
<feature type="region of interest" description="Disordered" evidence="1">
    <location>
        <begin position="46"/>
        <end position="65"/>
    </location>
</feature>
<gene>
    <name evidence="2" type="ORF">Vretimale_17552</name>
</gene>
<dbReference type="AlphaFoldDB" id="A0A8J4GVJ2"/>
<evidence type="ECO:0000256" key="1">
    <source>
        <dbReference type="SAM" id="MobiDB-lite"/>
    </source>
</evidence>
<protein>
    <submittedName>
        <fullName evidence="2">Uncharacterized protein</fullName>
    </submittedName>
</protein>
<dbReference type="Proteomes" id="UP000722791">
    <property type="component" value="Unassembled WGS sequence"/>
</dbReference>
<organism evidence="2 3">
    <name type="scientific">Volvox reticuliferus</name>
    <dbReference type="NCBI Taxonomy" id="1737510"/>
    <lineage>
        <taxon>Eukaryota</taxon>
        <taxon>Viridiplantae</taxon>
        <taxon>Chlorophyta</taxon>
        <taxon>core chlorophytes</taxon>
        <taxon>Chlorophyceae</taxon>
        <taxon>CS clade</taxon>
        <taxon>Chlamydomonadales</taxon>
        <taxon>Volvocaceae</taxon>
        <taxon>Volvox</taxon>
    </lineage>
</organism>
<proteinExistence type="predicted"/>